<evidence type="ECO:0000313" key="2">
    <source>
        <dbReference type="EMBL" id="MBH0779652.1"/>
    </source>
</evidence>
<evidence type="ECO:0000259" key="1">
    <source>
        <dbReference type="Pfam" id="PF20028"/>
    </source>
</evidence>
<gene>
    <name evidence="2" type="ORF">IT779_25605</name>
</gene>
<dbReference type="EMBL" id="JADMLG010000011">
    <property type="protein sequence ID" value="MBH0779652.1"/>
    <property type="molecule type" value="Genomic_DNA"/>
</dbReference>
<name>A0A931IDH9_9NOCA</name>
<comment type="caution">
    <text evidence="2">The sequence shown here is derived from an EMBL/GenBank/DDBJ whole genome shotgun (WGS) entry which is preliminary data.</text>
</comment>
<evidence type="ECO:0000313" key="3">
    <source>
        <dbReference type="Proteomes" id="UP000655751"/>
    </source>
</evidence>
<sequence length="726" mass="81885">MRTFGPDRVLVIAVGIDEYRRSAMRLSGAAAYAERFANWALRQGVPAHNIMLASGGADRIPGIRRWEPTQAGIIDLLRDAATRYDPEATVLREPAPELLLMYWCGHGLLQPGRKRVLFTSDAESGALRVHLVEEIRNYLGSTTVKGALADQIIFIDACADFYHEQHLNERLVRTTLNIGDPKRVRQYVLHSTSEGQSADYDNMTRSSAFSDLIFHWLATMTPGELAPDIDTLNTMVRARFDELTAVGGTAQTPVWQVEDTGGASYVLRDDPGREIVESLPFRHFEKSFAKLLEWWTTAQRAGTTDDGAPPDIRPRLIAALRRGAPDPSIDDLDATELVARVFSVDKVERLFEILRPFATTDQSILDLLSLRIQWFQDLEVARVEQHFSDATNQMILNAYLRAHPSVPDRANLSITTALHELAGLPGRDGKKPLHRFIADLEESTKRTAPDRWFGISDGQLAALRRDAEESRKESRRIVVDIVGSRDMNRFEPPFEIDVHLYEPGGSWVLEHSEGELSLPQVRAALNMFLVPGDDCVLGFRVPRAAFDEIPEAWEFSDIFTAPTAHWRLRQTLLHSAERLRDPRLRGNWIRRHPRIRTRLADHPDDLLFWIEHTEPEVVRNKVGDSKSACIGMAFTPATNGFDVRKDPLMAAIVVGAPYIMWSTHDGDDPVTTEQRLSKLIGEGPFDELPARLHYRRQNNAEQLGNAVRLLWDDPGLLPPQPYRPGM</sequence>
<accession>A0A931IDH9</accession>
<proteinExistence type="predicted"/>
<dbReference type="AlphaFoldDB" id="A0A931IDH9"/>
<protein>
    <submittedName>
        <fullName evidence="2">Caspase family protein</fullName>
    </submittedName>
</protein>
<dbReference type="Proteomes" id="UP000655751">
    <property type="component" value="Unassembled WGS sequence"/>
</dbReference>
<dbReference type="Gene3D" id="3.40.50.1460">
    <property type="match status" value="1"/>
</dbReference>
<dbReference type="InterPro" id="IPR045450">
    <property type="entry name" value="VMAP_C"/>
</dbReference>
<dbReference type="RefSeq" id="WP_196151949.1">
    <property type="nucleotide sequence ID" value="NZ_JADMLG010000011.1"/>
</dbReference>
<dbReference type="Pfam" id="PF20028">
    <property type="entry name" value="VMAP-C"/>
    <property type="match status" value="1"/>
</dbReference>
<reference evidence="2" key="1">
    <citation type="submission" date="2020-11" db="EMBL/GenBank/DDBJ databases">
        <title>Nocardia NEAU-351.nov., a novel actinomycete isolated from the cow dung.</title>
        <authorList>
            <person name="Zhang X."/>
        </authorList>
    </citation>
    <scope>NUCLEOTIDE SEQUENCE</scope>
    <source>
        <strain evidence="2">NEAU-351</strain>
    </source>
</reference>
<feature type="domain" description="vWA-MoxR associated protein C-terminal" evidence="1">
    <location>
        <begin position="519"/>
        <end position="714"/>
    </location>
</feature>
<keyword evidence="3" id="KW-1185">Reference proteome</keyword>
<organism evidence="2 3">
    <name type="scientific">Nocardia bovistercoris</name>
    <dbReference type="NCBI Taxonomy" id="2785916"/>
    <lineage>
        <taxon>Bacteria</taxon>
        <taxon>Bacillati</taxon>
        <taxon>Actinomycetota</taxon>
        <taxon>Actinomycetes</taxon>
        <taxon>Mycobacteriales</taxon>
        <taxon>Nocardiaceae</taxon>
        <taxon>Nocardia</taxon>
    </lineage>
</organism>